<name>A0A3N4K6U1_9PEZI</name>
<feature type="compositionally biased region" description="Low complexity" evidence="1">
    <location>
        <begin position="38"/>
        <end position="53"/>
    </location>
</feature>
<dbReference type="OrthoDB" id="10470640at2759"/>
<sequence length="241" mass="26380">MSFQPHLNPYYGRIPPADTTYPPQLPFMPTLDPSTAQLTLHTPFPPHTLITLTPLPPHTPPLPPPSAPPSPHPHPPRPRNPPSTTSLFITHRLTRTVAVALDPTRPPTDPARYVLKCYYTTPHALWRREHELDAYTHLACLQGGELPWCYGEYAASGMPREACSVLVLEMVLPGTTISDVMAEVIALPIAVGDTVEDRQMRWERARARLRLMGLHGSAVRAVDRVGACGAGHNGVGGGKMV</sequence>
<dbReference type="EMBL" id="ML119553">
    <property type="protein sequence ID" value="RPB06277.1"/>
    <property type="molecule type" value="Genomic_DNA"/>
</dbReference>
<evidence type="ECO:0000256" key="1">
    <source>
        <dbReference type="SAM" id="MobiDB-lite"/>
    </source>
</evidence>
<dbReference type="Proteomes" id="UP000277580">
    <property type="component" value="Unassembled WGS sequence"/>
</dbReference>
<protein>
    <submittedName>
        <fullName evidence="2">Uncharacterized protein</fullName>
    </submittedName>
</protein>
<gene>
    <name evidence="2" type="ORF">P167DRAFT_593404</name>
</gene>
<accession>A0A3N4K6U1</accession>
<organism evidence="2 3">
    <name type="scientific">Morchella conica CCBAS932</name>
    <dbReference type="NCBI Taxonomy" id="1392247"/>
    <lineage>
        <taxon>Eukaryota</taxon>
        <taxon>Fungi</taxon>
        <taxon>Dikarya</taxon>
        <taxon>Ascomycota</taxon>
        <taxon>Pezizomycotina</taxon>
        <taxon>Pezizomycetes</taxon>
        <taxon>Pezizales</taxon>
        <taxon>Morchellaceae</taxon>
        <taxon>Morchella</taxon>
    </lineage>
</organism>
<reference evidence="2 3" key="1">
    <citation type="journal article" date="2018" name="Nat. Ecol. Evol.">
        <title>Pezizomycetes genomes reveal the molecular basis of ectomycorrhizal truffle lifestyle.</title>
        <authorList>
            <person name="Murat C."/>
            <person name="Payen T."/>
            <person name="Noel B."/>
            <person name="Kuo A."/>
            <person name="Morin E."/>
            <person name="Chen J."/>
            <person name="Kohler A."/>
            <person name="Krizsan K."/>
            <person name="Balestrini R."/>
            <person name="Da Silva C."/>
            <person name="Montanini B."/>
            <person name="Hainaut M."/>
            <person name="Levati E."/>
            <person name="Barry K.W."/>
            <person name="Belfiori B."/>
            <person name="Cichocki N."/>
            <person name="Clum A."/>
            <person name="Dockter R.B."/>
            <person name="Fauchery L."/>
            <person name="Guy J."/>
            <person name="Iotti M."/>
            <person name="Le Tacon F."/>
            <person name="Lindquist E.A."/>
            <person name="Lipzen A."/>
            <person name="Malagnac F."/>
            <person name="Mello A."/>
            <person name="Molinier V."/>
            <person name="Miyauchi S."/>
            <person name="Poulain J."/>
            <person name="Riccioni C."/>
            <person name="Rubini A."/>
            <person name="Sitrit Y."/>
            <person name="Splivallo R."/>
            <person name="Traeger S."/>
            <person name="Wang M."/>
            <person name="Zifcakova L."/>
            <person name="Wipf D."/>
            <person name="Zambonelli A."/>
            <person name="Paolocci F."/>
            <person name="Nowrousian M."/>
            <person name="Ottonello S."/>
            <person name="Baldrian P."/>
            <person name="Spatafora J.W."/>
            <person name="Henrissat B."/>
            <person name="Nagy L.G."/>
            <person name="Aury J.M."/>
            <person name="Wincker P."/>
            <person name="Grigoriev I.V."/>
            <person name="Bonfante P."/>
            <person name="Martin F.M."/>
        </authorList>
    </citation>
    <scope>NUCLEOTIDE SEQUENCE [LARGE SCALE GENOMIC DNA]</scope>
    <source>
        <strain evidence="2 3">CCBAS932</strain>
    </source>
</reference>
<feature type="region of interest" description="Disordered" evidence="1">
    <location>
        <begin position="21"/>
        <end position="86"/>
    </location>
</feature>
<dbReference type="AlphaFoldDB" id="A0A3N4K6U1"/>
<feature type="compositionally biased region" description="Pro residues" evidence="1">
    <location>
        <begin position="54"/>
        <end position="81"/>
    </location>
</feature>
<evidence type="ECO:0000313" key="2">
    <source>
        <dbReference type="EMBL" id="RPB06277.1"/>
    </source>
</evidence>
<dbReference type="InParanoid" id="A0A3N4K6U1"/>
<feature type="non-terminal residue" evidence="2">
    <location>
        <position position="241"/>
    </location>
</feature>
<evidence type="ECO:0000313" key="3">
    <source>
        <dbReference type="Proteomes" id="UP000277580"/>
    </source>
</evidence>
<proteinExistence type="predicted"/>
<keyword evidence="3" id="KW-1185">Reference proteome</keyword>